<sequence>MTAGEHTSTTVTEIDLIEVDETVGHDERERRRARSYTVEVRTPAGFEALFRVHPDELVEKLATQAERHFVNKGELAPGNYRLELLKDGTTVPLTPSATLRDSGVTAGAVCALVVADPQVDG</sequence>
<evidence type="ECO:0000313" key="2">
    <source>
        <dbReference type="Proteomes" id="UP000199413"/>
    </source>
</evidence>
<evidence type="ECO:0000313" key="1">
    <source>
        <dbReference type="EMBL" id="SCL36364.1"/>
    </source>
</evidence>
<dbReference type="STRING" id="568872.GA0070624_5533"/>
<dbReference type="RefSeq" id="WP_141715198.1">
    <property type="nucleotide sequence ID" value="NZ_FMHV01000002.1"/>
</dbReference>
<name>A0A1C6T3K7_9ACTN</name>
<reference evidence="2" key="1">
    <citation type="submission" date="2016-06" db="EMBL/GenBank/DDBJ databases">
        <authorList>
            <person name="Varghese N."/>
            <person name="Submissions Spin"/>
        </authorList>
    </citation>
    <scope>NUCLEOTIDE SEQUENCE [LARGE SCALE GENOMIC DNA]</scope>
    <source>
        <strain evidence="2">DSM 45431</strain>
    </source>
</reference>
<gene>
    <name evidence="1" type="ORF">GA0070624_5533</name>
</gene>
<dbReference type="EMBL" id="FMHV01000002">
    <property type="protein sequence ID" value="SCL36364.1"/>
    <property type="molecule type" value="Genomic_DNA"/>
</dbReference>
<dbReference type="AlphaFoldDB" id="A0A1C6T3K7"/>
<evidence type="ECO:0008006" key="3">
    <source>
        <dbReference type="Google" id="ProtNLM"/>
    </source>
</evidence>
<accession>A0A1C6T3K7</accession>
<dbReference type="Proteomes" id="UP000199413">
    <property type="component" value="Unassembled WGS sequence"/>
</dbReference>
<organism evidence="1 2">
    <name type="scientific">Micromonospora rhizosphaerae</name>
    <dbReference type="NCBI Taxonomy" id="568872"/>
    <lineage>
        <taxon>Bacteria</taxon>
        <taxon>Bacillati</taxon>
        <taxon>Actinomycetota</taxon>
        <taxon>Actinomycetes</taxon>
        <taxon>Micromonosporales</taxon>
        <taxon>Micromonosporaceae</taxon>
        <taxon>Micromonospora</taxon>
    </lineage>
</organism>
<keyword evidence="2" id="KW-1185">Reference proteome</keyword>
<proteinExistence type="predicted"/>
<protein>
    <recommendedName>
        <fullName evidence="3">UBX domain-containing protein</fullName>
    </recommendedName>
</protein>